<sequence length="150" mass="17259">MDRRMKKVVLWVIITTAVVGLAAYVIINIIAEIGESVGWVPIVVGIGVITGIVIWRKVVKRKRRREKLMNKYRDEELVKELMNGSFWKGQTYDQLIDSLGNPGEVEERIEEGIIKTKKKEIWKYDKQGGNKYGLSITLENGVVVRWDKKT</sequence>
<dbReference type="HOGENOM" id="CLU_151237_0_0_6"/>
<proteinExistence type="predicted"/>
<organism evidence="3 4">
    <name type="scientific">Nitrosococcus halophilus (strain Nc4)</name>
    <dbReference type="NCBI Taxonomy" id="472759"/>
    <lineage>
        <taxon>Bacteria</taxon>
        <taxon>Pseudomonadati</taxon>
        <taxon>Pseudomonadota</taxon>
        <taxon>Gammaproteobacteria</taxon>
        <taxon>Chromatiales</taxon>
        <taxon>Chromatiaceae</taxon>
        <taxon>Nitrosococcus</taxon>
    </lineage>
</organism>
<dbReference type="Proteomes" id="UP000001844">
    <property type="component" value="Chromosome"/>
</dbReference>
<keyword evidence="1" id="KW-0732">Signal</keyword>
<keyword evidence="2" id="KW-0812">Transmembrane</keyword>
<dbReference type="KEGG" id="nhl:Nhal_2823"/>
<feature type="transmembrane region" description="Helical" evidence="2">
    <location>
        <begin position="9"/>
        <end position="31"/>
    </location>
</feature>
<evidence type="ECO:0000313" key="3">
    <source>
        <dbReference type="EMBL" id="ADE15888.1"/>
    </source>
</evidence>
<feature type="transmembrane region" description="Helical" evidence="2">
    <location>
        <begin position="37"/>
        <end position="55"/>
    </location>
</feature>
<evidence type="ECO:0000256" key="2">
    <source>
        <dbReference type="SAM" id="Phobius"/>
    </source>
</evidence>
<keyword evidence="2" id="KW-0472">Membrane</keyword>
<dbReference type="EMBL" id="CP001798">
    <property type="protein sequence ID" value="ADE15888.1"/>
    <property type="molecule type" value="Genomic_DNA"/>
</dbReference>
<dbReference type="InterPro" id="IPR037873">
    <property type="entry name" value="BamE-like"/>
</dbReference>
<protein>
    <submittedName>
        <fullName evidence="3">Uncharacterized protein</fullName>
    </submittedName>
</protein>
<dbReference type="Gene3D" id="3.30.1450.10">
    <property type="match status" value="1"/>
</dbReference>
<keyword evidence="4" id="KW-1185">Reference proteome</keyword>
<name>D5BXX7_NITHN</name>
<dbReference type="AlphaFoldDB" id="D5BXX7"/>
<keyword evidence="2" id="KW-1133">Transmembrane helix</keyword>
<evidence type="ECO:0000313" key="4">
    <source>
        <dbReference type="Proteomes" id="UP000001844"/>
    </source>
</evidence>
<dbReference type="STRING" id="472759.Nhal_2823"/>
<reference evidence="4" key="1">
    <citation type="submission" date="2010-04" db="EMBL/GenBank/DDBJ databases">
        <title>Complete genome sequence of Nitrosococcus halophilus Nc4, a salt-adapted, aerobic obligate ammonia-oxidizing sulfur purple bacterium.</title>
        <authorList>
            <consortium name="US DOE Joint Genome Institute"/>
            <person name="Campbell M.A."/>
            <person name="Malfatti S.A."/>
            <person name="Chain P.S.G."/>
            <person name="Heidelberg J.F."/>
            <person name="Ward B.B."/>
            <person name="Klotz M.G."/>
        </authorList>
    </citation>
    <scope>NUCLEOTIDE SEQUENCE [LARGE SCALE GENOMIC DNA]</scope>
    <source>
        <strain evidence="4">Nc4</strain>
    </source>
</reference>
<accession>D5BXX7</accession>
<evidence type="ECO:0000256" key="1">
    <source>
        <dbReference type="ARBA" id="ARBA00022729"/>
    </source>
</evidence>
<gene>
    <name evidence="3" type="ordered locus">Nhal_2823</name>
</gene>